<dbReference type="Proteomes" id="UP000728032">
    <property type="component" value="Unassembled WGS sequence"/>
</dbReference>
<evidence type="ECO:0000313" key="2">
    <source>
        <dbReference type="Proteomes" id="UP000728032"/>
    </source>
</evidence>
<accession>A0A7R9LTL9</accession>
<dbReference type="AlphaFoldDB" id="A0A7R9LTL9"/>
<dbReference type="InterPro" id="IPR011013">
    <property type="entry name" value="Gal_mutarotase_sf_dom"/>
</dbReference>
<evidence type="ECO:0000313" key="1">
    <source>
        <dbReference type="EMBL" id="CAD7647698.1"/>
    </source>
</evidence>
<dbReference type="EMBL" id="CAJPVJ010002847">
    <property type="protein sequence ID" value="CAG2166865.1"/>
    <property type="molecule type" value="Genomic_DNA"/>
</dbReference>
<name>A0A7R9LTL9_9ACAR</name>
<gene>
    <name evidence="1" type="ORF">ONB1V03_LOCUS6380</name>
</gene>
<sequence>MIHNNEVISIEEDLLNCRQMIRRFTFNNRNNNLRIGVLTIGASLVSCELDAHQIIVNHHPNGSNNSHSPAHESALSRTNWISHVRGPDTLSLTAGLSSSQSQSVVYQLTQENQLIVTGRFKSQQQLLNPYFFNLNCATSKTSLDGHYLQVRSSDATALIRQQITSNNCGADNEINFVTANACAIPVRTGDDQNELDFDAVYCLQSANASDIQLMATLRFQSRSVEVIVQSNGGAGSAGQTTQTQNPLTLKLRVRIANGAVCIMPALMNEFKCIYKFIW</sequence>
<dbReference type="GO" id="GO:0003824">
    <property type="term" value="F:catalytic activity"/>
    <property type="evidence" value="ECO:0007669"/>
    <property type="project" value="InterPro"/>
</dbReference>
<dbReference type="SUPFAM" id="SSF74650">
    <property type="entry name" value="Galactose mutarotase-like"/>
    <property type="match status" value="1"/>
</dbReference>
<proteinExistence type="predicted"/>
<organism evidence="1">
    <name type="scientific">Oppiella nova</name>
    <dbReference type="NCBI Taxonomy" id="334625"/>
    <lineage>
        <taxon>Eukaryota</taxon>
        <taxon>Metazoa</taxon>
        <taxon>Ecdysozoa</taxon>
        <taxon>Arthropoda</taxon>
        <taxon>Chelicerata</taxon>
        <taxon>Arachnida</taxon>
        <taxon>Acari</taxon>
        <taxon>Acariformes</taxon>
        <taxon>Sarcoptiformes</taxon>
        <taxon>Oribatida</taxon>
        <taxon>Brachypylina</taxon>
        <taxon>Oppioidea</taxon>
        <taxon>Oppiidae</taxon>
        <taxon>Oppiella</taxon>
    </lineage>
</organism>
<dbReference type="GO" id="GO:0030246">
    <property type="term" value="F:carbohydrate binding"/>
    <property type="evidence" value="ECO:0007669"/>
    <property type="project" value="InterPro"/>
</dbReference>
<protein>
    <submittedName>
        <fullName evidence="1">Uncharacterized protein</fullName>
    </submittedName>
</protein>
<reference evidence="1" key="1">
    <citation type="submission" date="2020-11" db="EMBL/GenBank/DDBJ databases">
        <authorList>
            <person name="Tran Van P."/>
        </authorList>
    </citation>
    <scope>NUCLEOTIDE SEQUENCE</scope>
</reference>
<dbReference type="EMBL" id="OC917672">
    <property type="protein sequence ID" value="CAD7647698.1"/>
    <property type="molecule type" value="Genomic_DNA"/>
</dbReference>
<keyword evidence="2" id="KW-1185">Reference proteome</keyword>
<dbReference type="OrthoDB" id="6494819at2759"/>
<dbReference type="GO" id="GO:0005975">
    <property type="term" value="P:carbohydrate metabolic process"/>
    <property type="evidence" value="ECO:0007669"/>
    <property type="project" value="InterPro"/>
</dbReference>